<reference evidence="2" key="1">
    <citation type="journal article" date="2014" name="Int. J. Syst. Evol. Microbiol.">
        <title>Complete genome sequence of Corynebacterium casei LMG S-19264T (=DSM 44701T), isolated from a smear-ripened cheese.</title>
        <authorList>
            <consortium name="US DOE Joint Genome Institute (JGI-PGF)"/>
            <person name="Walter F."/>
            <person name="Albersmeier A."/>
            <person name="Kalinowski J."/>
            <person name="Ruckert C."/>
        </authorList>
    </citation>
    <scope>NUCLEOTIDE SEQUENCE</scope>
    <source>
        <strain evidence="2">KCTC 22164</strain>
    </source>
</reference>
<evidence type="ECO:0000313" key="3">
    <source>
        <dbReference type="Proteomes" id="UP000631300"/>
    </source>
</evidence>
<dbReference type="Proteomes" id="UP000631300">
    <property type="component" value="Unassembled WGS sequence"/>
</dbReference>
<sequence length="456" mass="50710">MTHTKLATLLIPTLLSTVAFNAYSSPEVLNHYPACDYEVLNTTKASQRLKYQGSDSRQAQVDKEFQELMGRIKKEAIAANAQGIAITDKEVEPTGPDNATIRVEVEFIGACDAPADGTGEITPYNARGKRQHSFSMGSYSFDYSITLDLNQGKAQIVETDLGDNVKVGPEIGLYGLKLGASKQQMLDKFGTPTLEFALSEDAQLISYGRDHWLVIKSGKLARVTYGKSLFSRTFINYLPFDERFDDRQWQITPQLSKGAKVAAEKLDESPVTLTKQGETVHVHTDRYLANNQKNEVVKVTGFTLEDDSEPVTMSVPAALMNNKALSFLADTLNNGNVQSIALDDVPFSSFGRSQPVRRGQYHLFSATTLIETVGKNISKVHVNPGYLAAVEPDEADWQFGDFYFGQSEEDALAVAGDTAFYFDNMLEYERDNYTAKIYLEPHEDSYRVHSMEISVY</sequence>
<dbReference type="EMBL" id="BMXP01000002">
    <property type="protein sequence ID" value="GGW81682.1"/>
    <property type="molecule type" value="Genomic_DNA"/>
</dbReference>
<feature type="signal peptide" evidence="1">
    <location>
        <begin position="1"/>
        <end position="21"/>
    </location>
</feature>
<evidence type="ECO:0000313" key="2">
    <source>
        <dbReference type="EMBL" id="GGW81682.1"/>
    </source>
</evidence>
<name>A0A918MX86_9ALTE</name>
<feature type="chain" id="PRO_5037850568" evidence="1">
    <location>
        <begin position="22"/>
        <end position="456"/>
    </location>
</feature>
<keyword evidence="1" id="KW-0732">Signal</keyword>
<reference evidence="2" key="2">
    <citation type="submission" date="2020-09" db="EMBL/GenBank/DDBJ databases">
        <authorList>
            <person name="Sun Q."/>
            <person name="Kim S."/>
        </authorList>
    </citation>
    <scope>NUCLEOTIDE SEQUENCE</scope>
    <source>
        <strain evidence="2">KCTC 22164</strain>
    </source>
</reference>
<dbReference type="RefSeq" id="WP_189404658.1">
    <property type="nucleotide sequence ID" value="NZ_BMXP01000002.1"/>
</dbReference>
<organism evidence="2 3">
    <name type="scientific">Alteromonas halophila</name>
    <dbReference type="NCBI Taxonomy" id="516698"/>
    <lineage>
        <taxon>Bacteria</taxon>
        <taxon>Pseudomonadati</taxon>
        <taxon>Pseudomonadota</taxon>
        <taxon>Gammaproteobacteria</taxon>
        <taxon>Alteromonadales</taxon>
        <taxon>Alteromonadaceae</taxon>
        <taxon>Alteromonas/Salinimonas group</taxon>
        <taxon>Alteromonas</taxon>
    </lineage>
</organism>
<gene>
    <name evidence="2" type="ORF">GCM10007391_13630</name>
</gene>
<accession>A0A918MX86</accession>
<evidence type="ECO:0000256" key="1">
    <source>
        <dbReference type="SAM" id="SignalP"/>
    </source>
</evidence>
<dbReference type="AlphaFoldDB" id="A0A918MX86"/>
<comment type="caution">
    <text evidence="2">The sequence shown here is derived from an EMBL/GenBank/DDBJ whole genome shotgun (WGS) entry which is preliminary data.</text>
</comment>
<proteinExistence type="predicted"/>
<protein>
    <submittedName>
        <fullName evidence="2">Uncharacterized protein</fullName>
    </submittedName>
</protein>
<keyword evidence="3" id="KW-1185">Reference proteome</keyword>